<dbReference type="InterPro" id="IPR012882">
    <property type="entry name" value="Fmp46"/>
</dbReference>
<feature type="compositionally biased region" description="Polar residues" evidence="7">
    <location>
        <begin position="39"/>
        <end position="58"/>
    </location>
</feature>
<dbReference type="InterPro" id="IPR006660">
    <property type="entry name" value="Arsenate_reductase-like"/>
</dbReference>
<evidence type="ECO:0000313" key="9">
    <source>
        <dbReference type="Proteomes" id="UP000242877"/>
    </source>
</evidence>
<proteinExistence type="inferred from homology"/>
<evidence type="ECO:0000256" key="2">
    <source>
        <dbReference type="ARBA" id="ARBA00004173"/>
    </source>
</evidence>
<protein>
    <submittedName>
        <fullName evidence="8">Thioredoxin-like fold protein</fullName>
    </submittedName>
</protein>
<keyword evidence="9" id="KW-1185">Reference proteome</keyword>
<evidence type="ECO:0000256" key="7">
    <source>
        <dbReference type="SAM" id="MobiDB-lite"/>
    </source>
</evidence>
<comment type="caution">
    <text evidence="8">The sequence shown here is derived from an EMBL/GenBank/DDBJ whole genome shotgun (WGS) entry which is preliminary data.</text>
</comment>
<organism evidence="8 9">
    <name type="scientific">Ascosphaera apis ARSEF 7405</name>
    <dbReference type="NCBI Taxonomy" id="392613"/>
    <lineage>
        <taxon>Eukaryota</taxon>
        <taxon>Fungi</taxon>
        <taxon>Dikarya</taxon>
        <taxon>Ascomycota</taxon>
        <taxon>Pezizomycotina</taxon>
        <taxon>Eurotiomycetes</taxon>
        <taxon>Eurotiomycetidae</taxon>
        <taxon>Onygenales</taxon>
        <taxon>Ascosphaeraceae</taxon>
        <taxon>Ascosphaera</taxon>
    </lineage>
</organism>
<dbReference type="AlphaFoldDB" id="A0A166NKN7"/>
<dbReference type="GO" id="GO:0016491">
    <property type="term" value="F:oxidoreductase activity"/>
    <property type="evidence" value="ECO:0007669"/>
    <property type="project" value="UniProtKB-KW"/>
</dbReference>
<dbReference type="Gene3D" id="3.40.30.10">
    <property type="entry name" value="Glutaredoxin"/>
    <property type="match status" value="1"/>
</dbReference>
<dbReference type="InterPro" id="IPR036249">
    <property type="entry name" value="Thioredoxin-like_sf"/>
</dbReference>
<evidence type="ECO:0000256" key="4">
    <source>
        <dbReference type="ARBA" id="ARBA00022946"/>
    </source>
</evidence>
<dbReference type="PANTHER" id="PTHR28071:SF1">
    <property type="entry name" value="REDOX PROTEIN FMP46, MITOCHONDRIAL-RELATED"/>
    <property type="match status" value="1"/>
</dbReference>
<dbReference type="SUPFAM" id="SSF52833">
    <property type="entry name" value="Thioredoxin-like"/>
    <property type="match status" value="1"/>
</dbReference>
<evidence type="ECO:0000256" key="1">
    <source>
        <dbReference type="ARBA" id="ARBA00002963"/>
    </source>
</evidence>
<accession>A0A166NKN7</accession>
<dbReference type="PANTHER" id="PTHR28071">
    <property type="entry name" value="REDOX PROTEIN FMP46, MITOCHONDRIAL-RELATED"/>
    <property type="match status" value="1"/>
</dbReference>
<evidence type="ECO:0000256" key="5">
    <source>
        <dbReference type="ARBA" id="ARBA00023002"/>
    </source>
</evidence>
<gene>
    <name evidence="8" type="ORF">AAP_03725</name>
</gene>
<dbReference type="OrthoDB" id="59229at2759"/>
<keyword evidence="4" id="KW-0809">Transit peptide</keyword>
<keyword evidence="6" id="KW-0496">Mitochondrion</keyword>
<comment type="function">
    <text evidence="1">Putative mitochondrial redox protein which could be involved in the reduction of small toxic molecules.</text>
</comment>
<keyword evidence="5" id="KW-0560">Oxidoreductase</keyword>
<dbReference type="EMBL" id="AZGZ01000016">
    <property type="protein sequence ID" value="KZZ90630.1"/>
    <property type="molecule type" value="Genomic_DNA"/>
</dbReference>
<dbReference type="Proteomes" id="UP000242877">
    <property type="component" value="Unassembled WGS sequence"/>
</dbReference>
<dbReference type="GO" id="GO:0005739">
    <property type="term" value="C:mitochondrion"/>
    <property type="evidence" value="ECO:0007669"/>
    <property type="project" value="UniProtKB-SubCell"/>
</dbReference>
<comment type="similarity">
    <text evidence="3">Belongs to the FMP46 family.</text>
</comment>
<feature type="region of interest" description="Disordered" evidence="7">
    <location>
        <begin position="39"/>
        <end position="63"/>
    </location>
</feature>
<evidence type="ECO:0000313" key="8">
    <source>
        <dbReference type="EMBL" id="KZZ90630.1"/>
    </source>
</evidence>
<dbReference type="VEuPathDB" id="FungiDB:AAP_03725"/>
<dbReference type="PROSITE" id="PS51353">
    <property type="entry name" value="ARSC"/>
    <property type="match status" value="1"/>
</dbReference>
<dbReference type="Pfam" id="PF07955">
    <property type="entry name" value="DUF1687"/>
    <property type="match status" value="1"/>
</dbReference>
<reference evidence="8 9" key="1">
    <citation type="journal article" date="2016" name="Genome Biol. Evol.">
        <title>Divergent and convergent evolution of fungal pathogenicity.</title>
        <authorList>
            <person name="Shang Y."/>
            <person name="Xiao G."/>
            <person name="Zheng P."/>
            <person name="Cen K."/>
            <person name="Zhan S."/>
            <person name="Wang C."/>
        </authorList>
    </citation>
    <scope>NUCLEOTIDE SEQUENCE [LARGE SCALE GENOMIC DNA]</scope>
    <source>
        <strain evidence="8 9">ARSEF 7405</strain>
    </source>
</reference>
<sequence length="152" mass="16628">MFSMPRSLDVITLFHNPSLRSSIRALDLLKRASALAQESSSGMTFNDAEPNSETSSKNIPVPGNEFELEVTTKPPTEDQLNNIFDYLGATAAIPGKPSEIVQGARDREEAIRKVMADGSKFIRPVVVDWSNGKAVLGGNESLIIRMLKELPQ</sequence>
<name>A0A166NKN7_9EURO</name>
<comment type="subcellular location">
    <subcellularLocation>
        <location evidence="2">Mitochondrion</location>
    </subcellularLocation>
</comment>
<evidence type="ECO:0000256" key="3">
    <source>
        <dbReference type="ARBA" id="ARBA00009734"/>
    </source>
</evidence>
<evidence type="ECO:0000256" key="6">
    <source>
        <dbReference type="ARBA" id="ARBA00023128"/>
    </source>
</evidence>